<evidence type="ECO:0000256" key="1">
    <source>
        <dbReference type="ARBA" id="ARBA00009437"/>
    </source>
</evidence>
<accession>A0A2Z2NZ93</accession>
<dbReference type="PANTHER" id="PTHR30537">
    <property type="entry name" value="HTH-TYPE TRANSCRIPTIONAL REGULATOR"/>
    <property type="match status" value="1"/>
</dbReference>
<dbReference type="OrthoDB" id="8885940at2"/>
<dbReference type="RefSeq" id="WP_088922128.1">
    <property type="nucleotide sequence ID" value="NZ_CP018632.1"/>
</dbReference>
<dbReference type="EMBL" id="CP018632">
    <property type="protein sequence ID" value="ASJ75745.1"/>
    <property type="molecule type" value="Genomic_DNA"/>
</dbReference>
<sequence>MASNNGEIVLQWALHGRGILLRSMWDVGPMLKEKTLVRVLDAYSQNADVWAVYSTRSANLAKLRVCLDFLEQHFSELDASA</sequence>
<dbReference type="InterPro" id="IPR005119">
    <property type="entry name" value="LysR_subst-bd"/>
</dbReference>
<comment type="similarity">
    <text evidence="1">Belongs to the LysR transcriptional regulatory family.</text>
</comment>
<evidence type="ECO:0000313" key="3">
    <source>
        <dbReference type="EMBL" id="ASJ75745.1"/>
    </source>
</evidence>
<protein>
    <submittedName>
        <fullName evidence="3">HTH-type transcriptional regulator DmlR</fullName>
    </submittedName>
</protein>
<dbReference type="PANTHER" id="PTHR30537:SF5">
    <property type="entry name" value="HTH-TYPE TRANSCRIPTIONAL ACTIVATOR TTDR-RELATED"/>
    <property type="match status" value="1"/>
</dbReference>
<dbReference type="InterPro" id="IPR058163">
    <property type="entry name" value="LysR-type_TF_proteobact-type"/>
</dbReference>
<dbReference type="Gene3D" id="3.40.190.290">
    <property type="match status" value="1"/>
</dbReference>
<dbReference type="GO" id="GO:0043565">
    <property type="term" value="F:sequence-specific DNA binding"/>
    <property type="evidence" value="ECO:0007669"/>
    <property type="project" value="TreeGrafter"/>
</dbReference>
<reference evidence="3 4" key="1">
    <citation type="submission" date="2016-12" db="EMBL/GenBank/DDBJ databases">
        <authorList>
            <person name="Song W.-J."/>
            <person name="Kurnit D.M."/>
        </authorList>
    </citation>
    <scope>NUCLEOTIDE SEQUENCE [LARGE SCALE GENOMIC DNA]</scope>
    <source>
        <strain evidence="3 4">IMCC3135</strain>
    </source>
</reference>
<name>A0A2Z2NZ93_9GAMM</name>
<feature type="domain" description="LysR substrate-binding" evidence="2">
    <location>
        <begin position="2"/>
        <end position="74"/>
    </location>
</feature>
<dbReference type="KEGG" id="gai:IMCC3135_28465"/>
<dbReference type="Pfam" id="PF03466">
    <property type="entry name" value="LysR_substrate"/>
    <property type="match status" value="1"/>
</dbReference>
<dbReference type="GO" id="GO:0003700">
    <property type="term" value="F:DNA-binding transcription factor activity"/>
    <property type="evidence" value="ECO:0007669"/>
    <property type="project" value="TreeGrafter"/>
</dbReference>
<dbReference type="SUPFAM" id="SSF53850">
    <property type="entry name" value="Periplasmic binding protein-like II"/>
    <property type="match status" value="1"/>
</dbReference>
<evidence type="ECO:0000259" key="2">
    <source>
        <dbReference type="Pfam" id="PF03466"/>
    </source>
</evidence>
<keyword evidence="4" id="KW-1185">Reference proteome</keyword>
<evidence type="ECO:0000313" key="4">
    <source>
        <dbReference type="Proteomes" id="UP000250079"/>
    </source>
</evidence>
<dbReference type="Proteomes" id="UP000250079">
    <property type="component" value="Chromosome"/>
</dbReference>
<proteinExistence type="inferred from homology"/>
<dbReference type="AlphaFoldDB" id="A0A2Z2NZ93"/>
<dbReference type="GO" id="GO:0006351">
    <property type="term" value="P:DNA-templated transcription"/>
    <property type="evidence" value="ECO:0007669"/>
    <property type="project" value="TreeGrafter"/>
</dbReference>
<gene>
    <name evidence="3" type="primary">dmlR_13</name>
    <name evidence="3" type="ORF">IMCC3135_28465</name>
</gene>
<organism evidence="3 4">
    <name type="scientific">Granulosicoccus antarcticus IMCC3135</name>
    <dbReference type="NCBI Taxonomy" id="1192854"/>
    <lineage>
        <taxon>Bacteria</taxon>
        <taxon>Pseudomonadati</taxon>
        <taxon>Pseudomonadota</taxon>
        <taxon>Gammaproteobacteria</taxon>
        <taxon>Chromatiales</taxon>
        <taxon>Granulosicoccaceae</taxon>
        <taxon>Granulosicoccus</taxon>
    </lineage>
</organism>